<name>A0A348WMY2_9GAMM</name>
<keyword evidence="1 2" id="KW-0597">Phosphoprotein</keyword>
<evidence type="ECO:0000256" key="2">
    <source>
        <dbReference type="PROSITE-ProRule" id="PRU00169"/>
    </source>
</evidence>
<sequence>MMNILIADDDFISTEVLKAMLAQYAGTLYHAENGAQALQVAQQNTIDIFFIDYEMPDMNGDEVARRLRAEPHYTETPIIAITSHQSATEMEACRDAGMDATLHKPASPDALAELMSQYQVSR</sequence>
<dbReference type="SUPFAM" id="SSF52172">
    <property type="entry name" value="CheY-like"/>
    <property type="match status" value="1"/>
</dbReference>
<dbReference type="PANTHER" id="PTHR43719:SF28">
    <property type="entry name" value="PEROXIDE STRESS-ACTIVATED HISTIDINE KINASE MAK1-RELATED"/>
    <property type="match status" value="1"/>
</dbReference>
<feature type="domain" description="Response regulatory" evidence="3">
    <location>
        <begin position="3"/>
        <end position="119"/>
    </location>
</feature>
<accession>A0A348WMY2</accession>
<protein>
    <submittedName>
        <fullName evidence="4">Two-component system response regulator</fullName>
    </submittedName>
</protein>
<dbReference type="Proteomes" id="UP000262878">
    <property type="component" value="Unassembled WGS sequence"/>
</dbReference>
<dbReference type="CDD" id="cd17546">
    <property type="entry name" value="REC_hyHK_CKI1_RcsC-like"/>
    <property type="match status" value="1"/>
</dbReference>
<dbReference type="STRING" id="314276.OS145_10650"/>
<evidence type="ECO:0000256" key="1">
    <source>
        <dbReference type="ARBA" id="ARBA00022553"/>
    </source>
</evidence>
<evidence type="ECO:0000313" key="5">
    <source>
        <dbReference type="Proteomes" id="UP000262878"/>
    </source>
</evidence>
<dbReference type="PROSITE" id="PS50110">
    <property type="entry name" value="RESPONSE_REGULATORY"/>
    <property type="match status" value="1"/>
</dbReference>
<dbReference type="InterPro" id="IPR011006">
    <property type="entry name" value="CheY-like_superfamily"/>
</dbReference>
<reference evidence="4 5" key="1">
    <citation type="journal article" date="2018" name="Nat. Biotechnol.">
        <title>A standardized bacterial taxonomy based on genome phylogeny substantially revises the tree of life.</title>
        <authorList>
            <person name="Parks D.H."/>
            <person name="Chuvochina M."/>
            <person name="Waite D.W."/>
            <person name="Rinke C."/>
            <person name="Skarshewski A."/>
            <person name="Chaumeil P.A."/>
            <person name="Hugenholtz P."/>
        </authorList>
    </citation>
    <scope>NUCLEOTIDE SEQUENCE [LARGE SCALE GENOMIC DNA]</scope>
    <source>
        <strain evidence="4">UBA9360</strain>
    </source>
</reference>
<proteinExistence type="predicted"/>
<dbReference type="SMART" id="SM00448">
    <property type="entry name" value="REC"/>
    <property type="match status" value="1"/>
</dbReference>
<dbReference type="EMBL" id="DMUP01000084">
    <property type="protein sequence ID" value="HAR55894.1"/>
    <property type="molecule type" value="Genomic_DNA"/>
</dbReference>
<dbReference type="Pfam" id="PF00072">
    <property type="entry name" value="Response_reg"/>
    <property type="match status" value="1"/>
</dbReference>
<dbReference type="InterPro" id="IPR001789">
    <property type="entry name" value="Sig_transdc_resp-reg_receiver"/>
</dbReference>
<comment type="caution">
    <text evidence="4">The sequence shown here is derived from an EMBL/GenBank/DDBJ whole genome shotgun (WGS) entry which is preliminary data.</text>
</comment>
<dbReference type="Gene3D" id="3.40.50.2300">
    <property type="match status" value="1"/>
</dbReference>
<dbReference type="AlphaFoldDB" id="A0A348WMY2"/>
<feature type="modified residue" description="4-aspartylphosphate" evidence="2">
    <location>
        <position position="52"/>
    </location>
</feature>
<evidence type="ECO:0000313" key="4">
    <source>
        <dbReference type="EMBL" id="HAR55894.1"/>
    </source>
</evidence>
<organism evidence="4 5">
    <name type="scientific">Idiomarina baltica</name>
    <dbReference type="NCBI Taxonomy" id="190892"/>
    <lineage>
        <taxon>Bacteria</taxon>
        <taxon>Pseudomonadati</taxon>
        <taxon>Pseudomonadota</taxon>
        <taxon>Gammaproteobacteria</taxon>
        <taxon>Alteromonadales</taxon>
        <taxon>Idiomarinaceae</taxon>
        <taxon>Idiomarina</taxon>
    </lineage>
</organism>
<dbReference type="InterPro" id="IPR050956">
    <property type="entry name" value="2C_system_His_kinase"/>
</dbReference>
<evidence type="ECO:0000259" key="3">
    <source>
        <dbReference type="PROSITE" id="PS50110"/>
    </source>
</evidence>
<dbReference type="PANTHER" id="PTHR43719">
    <property type="entry name" value="TWO-COMPONENT HISTIDINE KINASE"/>
    <property type="match status" value="1"/>
</dbReference>
<gene>
    <name evidence="4" type="ORF">DCR58_03805</name>
</gene>
<dbReference type="GO" id="GO:0000160">
    <property type="term" value="P:phosphorelay signal transduction system"/>
    <property type="evidence" value="ECO:0007669"/>
    <property type="project" value="InterPro"/>
</dbReference>